<proteinExistence type="predicted"/>
<comment type="caution">
    <text evidence="1">The sequence shown here is derived from an EMBL/GenBank/DDBJ whole genome shotgun (WGS) entry which is preliminary data.</text>
</comment>
<gene>
    <name evidence="1" type="ORF">BZL30_5527</name>
</gene>
<evidence type="ECO:0000313" key="2">
    <source>
        <dbReference type="Proteomes" id="UP000189229"/>
    </source>
</evidence>
<evidence type="ECO:0000313" key="1">
    <source>
        <dbReference type="EMBL" id="OOK71725.1"/>
    </source>
</evidence>
<accession>A0A1V3WXQ4</accession>
<name>A0A1V3WXQ4_MYCKA</name>
<protein>
    <submittedName>
        <fullName evidence="1">Uncharacterized protein</fullName>
    </submittedName>
</protein>
<dbReference type="EMBL" id="MVBM01000005">
    <property type="protein sequence ID" value="OOK71725.1"/>
    <property type="molecule type" value="Genomic_DNA"/>
</dbReference>
<organism evidence="1 2">
    <name type="scientific">Mycobacterium kansasii</name>
    <dbReference type="NCBI Taxonomy" id="1768"/>
    <lineage>
        <taxon>Bacteria</taxon>
        <taxon>Bacillati</taxon>
        <taxon>Actinomycetota</taxon>
        <taxon>Actinomycetes</taxon>
        <taxon>Mycobacteriales</taxon>
        <taxon>Mycobacteriaceae</taxon>
        <taxon>Mycobacterium</taxon>
    </lineage>
</organism>
<sequence>MNGPSTCSSGLALSRRRSVWSMSGISCHPVRCGLAFRSAFDQPFDQPIDQLKPNGSDELAR</sequence>
<dbReference type="Proteomes" id="UP000189229">
    <property type="component" value="Unassembled WGS sequence"/>
</dbReference>
<reference evidence="1 2" key="1">
    <citation type="submission" date="2017-02" db="EMBL/GenBank/DDBJ databases">
        <title>Complete genome sequences of Mycobacterium kansasii strains isolated from rhesus macaques.</title>
        <authorList>
            <person name="Panda A."/>
            <person name="Nagaraj S."/>
            <person name="Zhao X."/>
            <person name="Tettelin H."/>
            <person name="Detolla L.J."/>
        </authorList>
    </citation>
    <scope>NUCLEOTIDE SEQUENCE [LARGE SCALE GENOMIC DNA]</scope>
    <source>
        <strain evidence="1 2">11-3813</strain>
    </source>
</reference>
<dbReference type="AlphaFoldDB" id="A0A1V3WXQ4"/>